<keyword evidence="1" id="KW-0732">Signal</keyword>
<dbReference type="Gene3D" id="3.90.280.10">
    <property type="entry name" value="PEBP-like"/>
    <property type="match status" value="1"/>
</dbReference>
<dbReference type="GO" id="GO:0030414">
    <property type="term" value="F:peptidase inhibitor activity"/>
    <property type="evidence" value="ECO:0007669"/>
    <property type="project" value="TreeGrafter"/>
</dbReference>
<dbReference type="GO" id="GO:0046578">
    <property type="term" value="P:regulation of Ras protein signal transduction"/>
    <property type="evidence" value="ECO:0007669"/>
    <property type="project" value="TreeGrafter"/>
</dbReference>
<evidence type="ECO:0008006" key="4">
    <source>
        <dbReference type="Google" id="ProtNLM"/>
    </source>
</evidence>
<dbReference type="PANTHER" id="PTHR11362:SF148">
    <property type="entry name" value="CARBOXYPEPTIDASE Y INHIBITOR"/>
    <property type="match status" value="1"/>
</dbReference>
<comment type="caution">
    <text evidence="2">The sequence shown here is derived from an EMBL/GenBank/DDBJ whole genome shotgun (WGS) entry which is preliminary data.</text>
</comment>
<dbReference type="SUPFAM" id="SSF49777">
    <property type="entry name" value="PEBP-like"/>
    <property type="match status" value="1"/>
</dbReference>
<evidence type="ECO:0000256" key="1">
    <source>
        <dbReference type="SAM" id="SignalP"/>
    </source>
</evidence>
<dbReference type="InterPro" id="IPR036610">
    <property type="entry name" value="PEBP-like_sf"/>
</dbReference>
<dbReference type="Proteomes" id="UP001280581">
    <property type="component" value="Unassembled WGS sequence"/>
</dbReference>
<dbReference type="CDD" id="cd00866">
    <property type="entry name" value="PEBP_euk"/>
    <property type="match status" value="1"/>
</dbReference>
<organism evidence="2 3">
    <name type="scientific">Pseudopithomyces chartarum</name>
    <dbReference type="NCBI Taxonomy" id="1892770"/>
    <lineage>
        <taxon>Eukaryota</taxon>
        <taxon>Fungi</taxon>
        <taxon>Dikarya</taxon>
        <taxon>Ascomycota</taxon>
        <taxon>Pezizomycotina</taxon>
        <taxon>Dothideomycetes</taxon>
        <taxon>Pleosporomycetidae</taxon>
        <taxon>Pleosporales</taxon>
        <taxon>Massarineae</taxon>
        <taxon>Didymosphaeriaceae</taxon>
        <taxon>Pseudopithomyces</taxon>
    </lineage>
</organism>
<accession>A0AAN6LWP9</accession>
<dbReference type="Pfam" id="PF01161">
    <property type="entry name" value="PBP"/>
    <property type="match status" value="1"/>
</dbReference>
<evidence type="ECO:0000313" key="2">
    <source>
        <dbReference type="EMBL" id="KAK3207507.1"/>
    </source>
</evidence>
<gene>
    <name evidence="2" type="ORF">GRF29_103g1236207</name>
</gene>
<dbReference type="PANTHER" id="PTHR11362">
    <property type="entry name" value="PHOSPHATIDYLETHANOLAMINE-BINDING PROTEIN"/>
    <property type="match status" value="1"/>
</dbReference>
<dbReference type="InterPro" id="IPR035810">
    <property type="entry name" value="PEBP_euk"/>
</dbReference>
<sequence>MVNLNWALCAGLVAHVAATVAPGFPVRGSPDLNVTWDDTNVNQPGSLLPRAETAKPPSEISTPVWTGRGKAILMFVDLDVPRNGSRVQLLHWLTANVTRPSSDTQTLKTNDASLDIAPYLQPSPPVNDTPHKYTLLLFEQPVNFTIPARFKDAIKERVGWDTAAFVNATGLGDALAADWIRVENRTTGAGVNASASATSSASASASETLGPSATPSDYAGAAAGMKEPGAWLGVVVMAGLMAVVL</sequence>
<dbReference type="AlphaFoldDB" id="A0AAN6LWP9"/>
<dbReference type="GO" id="GO:0030162">
    <property type="term" value="P:regulation of proteolysis"/>
    <property type="evidence" value="ECO:0007669"/>
    <property type="project" value="TreeGrafter"/>
</dbReference>
<protein>
    <recommendedName>
        <fullName evidence="4">PEBP-like protein</fullName>
    </recommendedName>
</protein>
<evidence type="ECO:0000313" key="3">
    <source>
        <dbReference type="Proteomes" id="UP001280581"/>
    </source>
</evidence>
<keyword evidence="3" id="KW-1185">Reference proteome</keyword>
<dbReference type="EMBL" id="WVTA01000009">
    <property type="protein sequence ID" value="KAK3207507.1"/>
    <property type="molecule type" value="Genomic_DNA"/>
</dbReference>
<proteinExistence type="predicted"/>
<feature type="chain" id="PRO_5042945944" description="PEBP-like protein" evidence="1">
    <location>
        <begin position="19"/>
        <end position="245"/>
    </location>
</feature>
<dbReference type="GO" id="GO:0005543">
    <property type="term" value="F:phospholipid binding"/>
    <property type="evidence" value="ECO:0007669"/>
    <property type="project" value="TreeGrafter"/>
</dbReference>
<name>A0AAN6LWP9_9PLEO</name>
<feature type="signal peptide" evidence="1">
    <location>
        <begin position="1"/>
        <end position="18"/>
    </location>
</feature>
<reference evidence="2 3" key="1">
    <citation type="submission" date="2021-02" db="EMBL/GenBank/DDBJ databases">
        <title>Genome assembly of Pseudopithomyces chartarum.</title>
        <authorList>
            <person name="Jauregui R."/>
            <person name="Singh J."/>
            <person name="Voisey C."/>
        </authorList>
    </citation>
    <scope>NUCLEOTIDE SEQUENCE [LARGE SCALE GENOMIC DNA]</scope>
    <source>
        <strain evidence="2 3">AGR01</strain>
    </source>
</reference>
<dbReference type="InterPro" id="IPR008914">
    <property type="entry name" value="PEBP"/>
</dbReference>